<evidence type="ECO:0000313" key="1">
    <source>
        <dbReference type="EMBL" id="BBC44200.1"/>
    </source>
</evidence>
<dbReference type="KEGG" id="vg:1261611"/>
<dbReference type="EMBL" id="AP018480">
    <property type="protein sequence ID" value="BBC44200.1"/>
    <property type="molecule type" value="Genomic_DNA"/>
</dbReference>
<dbReference type="GeneID" id="1261611"/>
<protein>
    <submittedName>
        <fullName evidence="1">Uncharacterized protein</fullName>
    </submittedName>
</protein>
<organismHost>
    <name type="scientific">Mycobacterium</name>
    <dbReference type="NCBI Taxonomy" id="1763"/>
</organismHost>
<accession>A0A2Z5XD46</accession>
<proteinExistence type="predicted"/>
<evidence type="ECO:0000313" key="2">
    <source>
        <dbReference type="Proteomes" id="UP000250156"/>
    </source>
</evidence>
<dbReference type="Pfam" id="PF17429">
    <property type="entry name" value="GP70"/>
    <property type="match status" value="1"/>
</dbReference>
<name>A0A2Z5XD46_BPMD2</name>
<dbReference type="Proteomes" id="UP000250156">
    <property type="component" value="Segment"/>
</dbReference>
<dbReference type="OrthoDB" id="12907at10239"/>
<reference evidence="1 2" key="1">
    <citation type="submission" date="2018-01" db="EMBL/GenBank/DDBJ databases">
        <title>Genome sequence of Mycobacterium phage D29.</title>
        <authorList>
            <person name="Uchiyama J."/>
            <person name="Matsuzaki S."/>
        </authorList>
    </citation>
    <scope>NUCLEOTIDE SEQUENCE [LARGE SCALE GENOMIC DNA]</scope>
</reference>
<sequence>MPLTSLVGQFEGVVYTQPEKLVERHGWLEAWKCKAWMEDDPSQVVTLLLAYRSPLCRDTKPMYRPVAEEILKADQVDVLARGFRHDDNMMHGRGEFLVARLRPHSFVESPMCPSLDEIREVVGSTVETALTGNGEMAAP</sequence>
<dbReference type="RefSeq" id="NP_046888.1">
    <property type="nucleotide sequence ID" value="NC_001900.1"/>
</dbReference>
<organism evidence="1 2">
    <name type="scientific">Mycobacterium phage D29</name>
    <name type="common">Mycobacteriophage D29</name>
    <dbReference type="NCBI Taxonomy" id="28369"/>
    <lineage>
        <taxon>Viruses</taxon>
        <taxon>Duplodnaviria</taxon>
        <taxon>Heunggongvirae</taxon>
        <taxon>Uroviricota</taxon>
        <taxon>Caudoviricetes</taxon>
        <taxon>Fromanvirus</taxon>
    </lineage>
</organism>
<dbReference type="InterPro" id="IPR035405">
    <property type="entry name" value="GP70"/>
</dbReference>